<dbReference type="FunFam" id="3.30.160.60:FF:001506">
    <property type="entry name" value="Zinc finger protein"/>
    <property type="match status" value="1"/>
</dbReference>
<evidence type="ECO:0000256" key="12">
    <source>
        <dbReference type="SAM" id="MobiDB-lite"/>
    </source>
</evidence>
<dbReference type="PROSITE" id="PS00028">
    <property type="entry name" value="ZINC_FINGER_C2H2_1"/>
    <property type="match status" value="4"/>
</dbReference>
<feature type="domain" description="C2H2-type" evidence="13">
    <location>
        <begin position="371"/>
        <end position="399"/>
    </location>
</feature>
<dbReference type="EMBL" id="JAGEUA010000007">
    <property type="protein sequence ID" value="KAL0970053.1"/>
    <property type="molecule type" value="Genomic_DNA"/>
</dbReference>
<dbReference type="GO" id="GO:0008270">
    <property type="term" value="F:zinc ion binding"/>
    <property type="evidence" value="ECO:0007669"/>
    <property type="project" value="UniProtKB-KW"/>
</dbReference>
<keyword evidence="3" id="KW-0479">Metal-binding</keyword>
<keyword evidence="9" id="KW-0804">Transcription</keyword>
<dbReference type="GO" id="GO:0003677">
    <property type="term" value="F:DNA binding"/>
    <property type="evidence" value="ECO:0007669"/>
    <property type="project" value="UniProtKB-KW"/>
</dbReference>
<feature type="region of interest" description="Disordered" evidence="12">
    <location>
        <begin position="224"/>
        <end position="253"/>
    </location>
</feature>
<name>A0ABD0WJG4_UMBPY</name>
<proteinExistence type="inferred from homology"/>
<keyword evidence="8" id="KW-0238">DNA-binding</keyword>
<dbReference type="PANTHER" id="PTHR16515:SF58">
    <property type="entry name" value="ZINC FINGER PROTEIN 22"/>
    <property type="match status" value="1"/>
</dbReference>
<keyword evidence="6" id="KW-0862">Zinc</keyword>
<evidence type="ECO:0000256" key="10">
    <source>
        <dbReference type="ARBA" id="ARBA00023242"/>
    </source>
</evidence>
<evidence type="ECO:0000256" key="2">
    <source>
        <dbReference type="ARBA" id="ARBA00006991"/>
    </source>
</evidence>
<dbReference type="Pfam" id="PF00096">
    <property type="entry name" value="zf-C2H2"/>
    <property type="match status" value="2"/>
</dbReference>
<comment type="similarity">
    <text evidence="2">Belongs to the krueppel C2H2-type zinc-finger protein family.</text>
</comment>
<dbReference type="PANTHER" id="PTHR16515">
    <property type="entry name" value="PR DOMAIN ZINC FINGER PROTEIN"/>
    <property type="match status" value="1"/>
</dbReference>
<evidence type="ECO:0000313" key="15">
    <source>
        <dbReference type="Proteomes" id="UP001557470"/>
    </source>
</evidence>
<evidence type="ECO:0000256" key="3">
    <source>
        <dbReference type="ARBA" id="ARBA00022723"/>
    </source>
</evidence>
<evidence type="ECO:0000256" key="11">
    <source>
        <dbReference type="PROSITE-ProRule" id="PRU00042"/>
    </source>
</evidence>
<keyword evidence="4" id="KW-0677">Repeat</keyword>
<keyword evidence="5 11" id="KW-0863">Zinc-finger</keyword>
<evidence type="ECO:0000256" key="9">
    <source>
        <dbReference type="ARBA" id="ARBA00023163"/>
    </source>
</evidence>
<evidence type="ECO:0000256" key="5">
    <source>
        <dbReference type="ARBA" id="ARBA00022771"/>
    </source>
</evidence>
<evidence type="ECO:0000256" key="1">
    <source>
        <dbReference type="ARBA" id="ARBA00004123"/>
    </source>
</evidence>
<keyword evidence="15" id="KW-1185">Reference proteome</keyword>
<evidence type="ECO:0000256" key="4">
    <source>
        <dbReference type="ARBA" id="ARBA00022737"/>
    </source>
</evidence>
<comment type="subcellular location">
    <subcellularLocation>
        <location evidence="1">Nucleus</location>
    </subcellularLocation>
</comment>
<feature type="domain" description="C2H2-type" evidence="13">
    <location>
        <begin position="400"/>
        <end position="427"/>
    </location>
</feature>
<evidence type="ECO:0000256" key="6">
    <source>
        <dbReference type="ARBA" id="ARBA00022833"/>
    </source>
</evidence>
<dbReference type="InterPro" id="IPR013087">
    <property type="entry name" value="Znf_C2H2_type"/>
</dbReference>
<feature type="domain" description="C2H2-type" evidence="13">
    <location>
        <begin position="456"/>
        <end position="484"/>
    </location>
</feature>
<accession>A0ABD0WJG4</accession>
<feature type="domain" description="C2H2-type" evidence="13">
    <location>
        <begin position="428"/>
        <end position="455"/>
    </location>
</feature>
<comment type="caution">
    <text evidence="14">The sequence shown here is derived from an EMBL/GenBank/DDBJ whole genome shotgun (WGS) entry which is preliminary data.</text>
</comment>
<dbReference type="Gene3D" id="3.30.160.60">
    <property type="entry name" value="Classic Zinc Finger"/>
    <property type="match status" value="4"/>
</dbReference>
<gene>
    <name evidence="14" type="ORF">UPYG_G00236490</name>
</gene>
<evidence type="ECO:0000313" key="14">
    <source>
        <dbReference type="EMBL" id="KAL0970053.1"/>
    </source>
</evidence>
<dbReference type="PROSITE" id="PS50157">
    <property type="entry name" value="ZINC_FINGER_C2H2_2"/>
    <property type="match status" value="4"/>
</dbReference>
<dbReference type="Proteomes" id="UP001557470">
    <property type="component" value="Unassembled WGS sequence"/>
</dbReference>
<dbReference type="AlphaFoldDB" id="A0ABD0WJG4"/>
<dbReference type="InterPro" id="IPR036236">
    <property type="entry name" value="Znf_C2H2_sf"/>
</dbReference>
<evidence type="ECO:0000259" key="13">
    <source>
        <dbReference type="PROSITE" id="PS50157"/>
    </source>
</evidence>
<protein>
    <recommendedName>
        <fullName evidence="13">C2H2-type domain-containing protein</fullName>
    </recommendedName>
</protein>
<dbReference type="InterPro" id="IPR050331">
    <property type="entry name" value="Zinc_finger"/>
</dbReference>
<reference evidence="14 15" key="1">
    <citation type="submission" date="2024-06" db="EMBL/GenBank/DDBJ databases">
        <authorList>
            <person name="Pan Q."/>
            <person name="Wen M."/>
            <person name="Jouanno E."/>
            <person name="Zahm M."/>
            <person name="Klopp C."/>
            <person name="Cabau C."/>
            <person name="Louis A."/>
            <person name="Berthelot C."/>
            <person name="Parey E."/>
            <person name="Roest Crollius H."/>
            <person name="Montfort J."/>
            <person name="Robinson-Rechavi M."/>
            <person name="Bouchez O."/>
            <person name="Lampietro C."/>
            <person name="Lopez Roques C."/>
            <person name="Donnadieu C."/>
            <person name="Postlethwait J."/>
            <person name="Bobe J."/>
            <person name="Verreycken H."/>
            <person name="Guiguen Y."/>
        </authorList>
    </citation>
    <scope>NUCLEOTIDE SEQUENCE [LARGE SCALE GENOMIC DNA]</scope>
    <source>
        <strain evidence="14">Up_M1</strain>
        <tissue evidence="14">Testis</tissue>
    </source>
</reference>
<keyword evidence="10" id="KW-0539">Nucleus</keyword>
<sequence length="492" mass="54994">MLPAQIMEGSLSNVIIQNSVGPPPVACANYNDLASRLNNALERAIRAHRETTGRTRNATFSGSAAVPGCEVGGEMDVNIKDETWDMNIQIVEVGIFKDGTVVGLGSSMEENAKKEVLLFTQPSASSEVGEPHCILRECPETIIQSPRSNYFLSTERLPGNEVQAGTAYTPHPVLIKQEEEIDSLKCISLSQLEKGQVKDLEADLIVAKLGTIPVAVSTPGDVVKQSKPVEQPEDPTGKNIPDTVFKEEPGKTEPLSLQEKLLRQATQPTLQAQPVTQEHNVKMRLQSSTPVLTQNYDVNKQAIIFQNPEPEGKQQRGGTVLRGQTGYKVYPTKDLLCHEMEKYLRPCSVRLEDVQRRLKLARLGNRNLRICFCTDCGKAFARKRHLRWHQRLSHTGEKPYSCSQCTRIFSLRKNLAKHKRFHTGEKPYSCNHCEKSFRCNAKLKTHMRFHTGEKPFGCGLCGKKYRVLKNFKSHVTTTHPHANPPPGQFLIL</sequence>
<dbReference type="FunFam" id="3.30.160.60:FF:001530">
    <property type="entry name" value="Zinc finger protein 268"/>
    <property type="match status" value="1"/>
</dbReference>
<dbReference type="GO" id="GO:0005634">
    <property type="term" value="C:nucleus"/>
    <property type="evidence" value="ECO:0007669"/>
    <property type="project" value="UniProtKB-SubCell"/>
</dbReference>
<dbReference type="SMART" id="SM00355">
    <property type="entry name" value="ZnF_C2H2"/>
    <property type="match status" value="4"/>
</dbReference>
<keyword evidence="7" id="KW-0805">Transcription regulation</keyword>
<organism evidence="14 15">
    <name type="scientific">Umbra pygmaea</name>
    <name type="common">Eastern mudminnow</name>
    <dbReference type="NCBI Taxonomy" id="75934"/>
    <lineage>
        <taxon>Eukaryota</taxon>
        <taxon>Metazoa</taxon>
        <taxon>Chordata</taxon>
        <taxon>Craniata</taxon>
        <taxon>Vertebrata</taxon>
        <taxon>Euteleostomi</taxon>
        <taxon>Actinopterygii</taxon>
        <taxon>Neopterygii</taxon>
        <taxon>Teleostei</taxon>
        <taxon>Protacanthopterygii</taxon>
        <taxon>Esociformes</taxon>
        <taxon>Umbridae</taxon>
        <taxon>Umbra</taxon>
    </lineage>
</organism>
<evidence type="ECO:0000256" key="7">
    <source>
        <dbReference type="ARBA" id="ARBA00023015"/>
    </source>
</evidence>
<dbReference type="SUPFAM" id="SSF57667">
    <property type="entry name" value="beta-beta-alpha zinc fingers"/>
    <property type="match status" value="2"/>
</dbReference>
<evidence type="ECO:0000256" key="8">
    <source>
        <dbReference type="ARBA" id="ARBA00023125"/>
    </source>
</evidence>